<feature type="domain" description="L,D-TPase catalytic" evidence="10">
    <location>
        <begin position="363"/>
        <end position="482"/>
    </location>
</feature>
<keyword evidence="4 6" id="KW-0573">Peptidoglycan synthesis</keyword>
<dbReference type="InterPro" id="IPR038063">
    <property type="entry name" value="Transpep_catalytic_dom"/>
</dbReference>
<evidence type="ECO:0000259" key="9">
    <source>
        <dbReference type="PROSITE" id="PS50141"/>
    </source>
</evidence>
<dbReference type="PANTHER" id="PTHR30582">
    <property type="entry name" value="L,D-TRANSPEPTIDASE"/>
    <property type="match status" value="1"/>
</dbReference>
<organism evidence="11 12">
    <name type="scientific">Anaerocolumna sedimenticola</name>
    <dbReference type="NCBI Taxonomy" id="2696063"/>
    <lineage>
        <taxon>Bacteria</taxon>
        <taxon>Bacillati</taxon>
        <taxon>Bacillota</taxon>
        <taxon>Clostridia</taxon>
        <taxon>Lachnospirales</taxon>
        <taxon>Lachnospiraceae</taxon>
        <taxon>Anaerocolumna</taxon>
    </lineage>
</organism>
<feature type="domain" description="A to I editase" evidence="9">
    <location>
        <begin position="1"/>
        <end position="238"/>
    </location>
</feature>
<dbReference type="InterPro" id="IPR005490">
    <property type="entry name" value="LD_TPept_cat_dom"/>
</dbReference>
<dbReference type="GO" id="GO:0016740">
    <property type="term" value="F:transferase activity"/>
    <property type="evidence" value="ECO:0007669"/>
    <property type="project" value="UniProtKB-KW"/>
</dbReference>
<dbReference type="InterPro" id="IPR038054">
    <property type="entry name" value="LD_TPept-like_central_sf"/>
</dbReference>
<comment type="pathway">
    <text evidence="1 6">Cell wall biogenesis; peptidoglycan biosynthesis.</text>
</comment>
<feature type="active site" description="Proton donor/acceptor" evidence="6">
    <location>
        <position position="437"/>
    </location>
</feature>
<protein>
    <submittedName>
        <fullName evidence="11">L,D-transpeptidase family protein</fullName>
    </submittedName>
</protein>
<dbReference type="InterPro" id="IPR050979">
    <property type="entry name" value="LD-transpeptidase"/>
</dbReference>
<dbReference type="EMBL" id="CP048000">
    <property type="protein sequence ID" value="QHQ60895.1"/>
    <property type="molecule type" value="Genomic_DNA"/>
</dbReference>
<dbReference type="RefSeq" id="WP_161837723.1">
    <property type="nucleotide sequence ID" value="NZ_CP048000.1"/>
</dbReference>
<evidence type="ECO:0000313" key="11">
    <source>
        <dbReference type="EMBL" id="QHQ60895.1"/>
    </source>
</evidence>
<dbReference type="AlphaFoldDB" id="A0A6P1TMJ9"/>
<dbReference type="InterPro" id="IPR022029">
    <property type="entry name" value="YoaR-like_PG-bd"/>
</dbReference>
<feature type="region of interest" description="Disordered" evidence="7">
    <location>
        <begin position="1"/>
        <end position="26"/>
    </location>
</feature>
<dbReference type="GO" id="GO:0018104">
    <property type="term" value="P:peptidoglycan-protein cross-linking"/>
    <property type="evidence" value="ECO:0007669"/>
    <property type="project" value="TreeGrafter"/>
</dbReference>
<feature type="transmembrane region" description="Helical" evidence="8">
    <location>
        <begin position="31"/>
        <end position="54"/>
    </location>
</feature>
<reference evidence="11 12" key="1">
    <citation type="submission" date="2020-01" db="EMBL/GenBank/DDBJ databases">
        <title>Genome analysis of Anaerocolumna sp. CBA3638.</title>
        <authorList>
            <person name="Kim J."/>
            <person name="Roh S.W."/>
        </authorList>
    </citation>
    <scope>NUCLEOTIDE SEQUENCE [LARGE SCALE GENOMIC DNA]</scope>
    <source>
        <strain evidence="11 12">CBA3638</strain>
    </source>
</reference>
<keyword evidence="8" id="KW-0472">Membrane</keyword>
<name>A0A6P1TMJ9_9FIRM</name>
<dbReference type="InterPro" id="IPR002466">
    <property type="entry name" value="A_deamin"/>
</dbReference>
<dbReference type="PANTHER" id="PTHR30582:SF33">
    <property type="entry name" value="EXPORTED PROTEIN"/>
    <property type="match status" value="1"/>
</dbReference>
<dbReference type="GO" id="GO:0071972">
    <property type="term" value="F:peptidoglycan L,D-transpeptidase activity"/>
    <property type="evidence" value="ECO:0007669"/>
    <property type="project" value="TreeGrafter"/>
</dbReference>
<dbReference type="GO" id="GO:0006396">
    <property type="term" value="P:RNA processing"/>
    <property type="evidence" value="ECO:0007669"/>
    <property type="project" value="InterPro"/>
</dbReference>
<proteinExistence type="predicted"/>
<keyword evidence="12" id="KW-1185">Reference proteome</keyword>
<keyword evidence="8" id="KW-0812">Transmembrane</keyword>
<dbReference type="GO" id="GO:0004000">
    <property type="term" value="F:adenosine deaminase activity"/>
    <property type="evidence" value="ECO:0007669"/>
    <property type="project" value="InterPro"/>
</dbReference>
<feature type="compositionally biased region" description="Basic and acidic residues" evidence="7">
    <location>
        <begin position="489"/>
        <end position="513"/>
    </location>
</feature>
<dbReference type="PROSITE" id="PS52029">
    <property type="entry name" value="LD_TPASE"/>
    <property type="match status" value="1"/>
</dbReference>
<evidence type="ECO:0000256" key="2">
    <source>
        <dbReference type="ARBA" id="ARBA00022679"/>
    </source>
</evidence>
<evidence type="ECO:0000256" key="3">
    <source>
        <dbReference type="ARBA" id="ARBA00022960"/>
    </source>
</evidence>
<dbReference type="GO" id="GO:0008360">
    <property type="term" value="P:regulation of cell shape"/>
    <property type="evidence" value="ECO:0007669"/>
    <property type="project" value="UniProtKB-UniRule"/>
</dbReference>
<evidence type="ECO:0000256" key="6">
    <source>
        <dbReference type="PROSITE-ProRule" id="PRU01373"/>
    </source>
</evidence>
<gene>
    <name evidence="11" type="ORF">Ana3638_09045</name>
</gene>
<feature type="active site" description="Nucleophile" evidence="6">
    <location>
        <position position="458"/>
    </location>
</feature>
<dbReference type="GO" id="GO:0005576">
    <property type="term" value="C:extracellular region"/>
    <property type="evidence" value="ECO:0007669"/>
    <property type="project" value="TreeGrafter"/>
</dbReference>
<feature type="region of interest" description="Disordered" evidence="7">
    <location>
        <begin position="488"/>
        <end position="513"/>
    </location>
</feature>
<dbReference type="UniPathway" id="UPA00219"/>
<keyword evidence="2" id="KW-0808">Transferase</keyword>
<dbReference type="PROSITE" id="PS50141">
    <property type="entry name" value="A_DEAMIN_EDITASE"/>
    <property type="match status" value="1"/>
</dbReference>
<dbReference type="Gene3D" id="3.10.20.800">
    <property type="match status" value="1"/>
</dbReference>
<evidence type="ECO:0000259" key="10">
    <source>
        <dbReference type="PROSITE" id="PS52029"/>
    </source>
</evidence>
<dbReference type="Proteomes" id="UP000464314">
    <property type="component" value="Chromosome"/>
</dbReference>
<dbReference type="CDD" id="cd16913">
    <property type="entry name" value="YkuD_like"/>
    <property type="match status" value="1"/>
</dbReference>
<evidence type="ECO:0000256" key="7">
    <source>
        <dbReference type="SAM" id="MobiDB-lite"/>
    </source>
</evidence>
<dbReference type="SUPFAM" id="SSF143985">
    <property type="entry name" value="L,D-transpeptidase pre-catalytic domain-like"/>
    <property type="match status" value="1"/>
</dbReference>
<keyword evidence="3 6" id="KW-0133">Cell shape</keyword>
<dbReference type="GO" id="GO:0071555">
    <property type="term" value="P:cell wall organization"/>
    <property type="evidence" value="ECO:0007669"/>
    <property type="project" value="UniProtKB-UniRule"/>
</dbReference>
<accession>A0A6P1TMJ9</accession>
<dbReference type="Pfam" id="PF12229">
    <property type="entry name" value="PG_binding_4"/>
    <property type="match status" value="2"/>
</dbReference>
<keyword evidence="8" id="KW-1133">Transmembrane helix</keyword>
<dbReference type="KEGG" id="anr:Ana3638_09045"/>
<evidence type="ECO:0000313" key="12">
    <source>
        <dbReference type="Proteomes" id="UP000464314"/>
    </source>
</evidence>
<dbReference type="SUPFAM" id="SSF141523">
    <property type="entry name" value="L,D-transpeptidase catalytic domain-like"/>
    <property type="match status" value="1"/>
</dbReference>
<evidence type="ECO:0000256" key="8">
    <source>
        <dbReference type="SAM" id="Phobius"/>
    </source>
</evidence>
<dbReference type="GO" id="GO:0003723">
    <property type="term" value="F:RNA binding"/>
    <property type="evidence" value="ECO:0007669"/>
    <property type="project" value="InterPro"/>
</dbReference>
<dbReference type="Pfam" id="PF03734">
    <property type="entry name" value="YkuD"/>
    <property type="match status" value="1"/>
</dbReference>
<keyword evidence="5 6" id="KW-0961">Cell wall biogenesis/degradation</keyword>
<dbReference type="Gene3D" id="2.40.440.10">
    <property type="entry name" value="L,D-transpeptidase catalytic domain-like"/>
    <property type="match status" value="1"/>
</dbReference>
<sequence>MTNTTVTKNRNANNRSRSNNRSRNKSSNDKILPYVALGLLIPFVILYFFLSFYYSTHFYHNTVINGVNASNKTADQVEEAINSQVNSYVLTLEERNGVEDSFNGENIGLHTVYDGSIKDLLKKQNGFIWPVSFFKTHELEMNAILEFDEFSMNKMLDKLNCFKDSNVIEPVNAHISEYGENGFEIVKEEQGAKVNKEKLYEAVKEAVTSLQPTLSLEEAGCYEEPKINSENTKLLKALEQMNKIAGAKITYQFGDVTEVLDGNQISKWLSVDKKYKVKLDTNGIKEYVDYIGKNYNSFGRVRNFKTSYGDVLQIKGGDYGWWLNRTQEVTDLTELIKNGEQLVREPAYYQTAQQYGDDDIGNTYVEVNLTAQHLFFYKEGNLILETDFVSGNVSKDWGTPVGTYPVQYKENDATLNGEDYSTPVKYWMPFNGNIGFHDAPWRDKFGKDIYMTSGSHGCINMPPAAAKKMFENIKRGVAVVVYELPGTENYDKDKGKEENKKTDEKNKKIEEEN</sequence>
<evidence type="ECO:0000256" key="5">
    <source>
        <dbReference type="ARBA" id="ARBA00023316"/>
    </source>
</evidence>
<evidence type="ECO:0000256" key="4">
    <source>
        <dbReference type="ARBA" id="ARBA00022984"/>
    </source>
</evidence>
<evidence type="ECO:0000256" key="1">
    <source>
        <dbReference type="ARBA" id="ARBA00004752"/>
    </source>
</evidence>